<dbReference type="InterPro" id="IPR050164">
    <property type="entry name" value="Peptidase_C19"/>
</dbReference>
<evidence type="ECO:0000256" key="1">
    <source>
        <dbReference type="ARBA" id="ARBA00000707"/>
    </source>
</evidence>
<dbReference type="EC" id="3.4.19.12" evidence="4"/>
<feature type="domain" description="USP" evidence="15">
    <location>
        <begin position="1360"/>
        <end position="1667"/>
    </location>
</feature>
<dbReference type="FunFam" id="2.60.210.10:FF:000014">
    <property type="entry name" value="Ubiquitin carboxyl-terminal hydrolase 7"/>
    <property type="match status" value="2"/>
</dbReference>
<dbReference type="EnsemblMetazoa" id="GPPI013148-RA">
    <property type="protein sequence ID" value="GPPI013148-PA"/>
    <property type="gene ID" value="GPPI013148"/>
</dbReference>
<dbReference type="CDD" id="cd03772">
    <property type="entry name" value="MATH_HAUSP"/>
    <property type="match status" value="2"/>
</dbReference>
<dbReference type="GO" id="GO:0031647">
    <property type="term" value="P:regulation of protein stability"/>
    <property type="evidence" value="ECO:0007669"/>
    <property type="project" value="TreeGrafter"/>
</dbReference>
<dbReference type="Gene3D" id="3.90.70.10">
    <property type="entry name" value="Cysteine proteinases"/>
    <property type="match status" value="2"/>
</dbReference>
<organism evidence="16 17">
    <name type="scientific">Glossina palpalis gambiensis</name>
    <dbReference type="NCBI Taxonomy" id="67801"/>
    <lineage>
        <taxon>Eukaryota</taxon>
        <taxon>Metazoa</taxon>
        <taxon>Ecdysozoa</taxon>
        <taxon>Arthropoda</taxon>
        <taxon>Hexapoda</taxon>
        <taxon>Insecta</taxon>
        <taxon>Pterygota</taxon>
        <taxon>Neoptera</taxon>
        <taxon>Endopterygota</taxon>
        <taxon>Diptera</taxon>
        <taxon>Brachycera</taxon>
        <taxon>Muscomorpha</taxon>
        <taxon>Hippoboscoidea</taxon>
        <taxon>Glossinidae</taxon>
        <taxon>Glossina</taxon>
    </lineage>
</organism>
<evidence type="ECO:0000256" key="2">
    <source>
        <dbReference type="ARBA" id="ARBA00004123"/>
    </source>
</evidence>
<dbReference type="GO" id="GO:0004843">
    <property type="term" value="F:cysteine-type deubiquitinase activity"/>
    <property type="evidence" value="ECO:0007669"/>
    <property type="project" value="UniProtKB-EC"/>
</dbReference>
<evidence type="ECO:0000256" key="9">
    <source>
        <dbReference type="ARBA" id="ARBA00022807"/>
    </source>
</evidence>
<feature type="region of interest" description="Disordered" evidence="13">
    <location>
        <begin position="1171"/>
        <end position="1214"/>
    </location>
</feature>
<dbReference type="GO" id="GO:0006508">
    <property type="term" value="P:proteolysis"/>
    <property type="evidence" value="ECO:0007669"/>
    <property type="project" value="UniProtKB-KW"/>
</dbReference>
<dbReference type="PROSITE" id="PS50235">
    <property type="entry name" value="USP_3"/>
    <property type="match status" value="2"/>
</dbReference>
<evidence type="ECO:0000256" key="12">
    <source>
        <dbReference type="ARBA" id="ARBA00031508"/>
    </source>
</evidence>
<dbReference type="Pfam" id="PF14533">
    <property type="entry name" value="USP7_C2"/>
    <property type="match status" value="2"/>
</dbReference>
<dbReference type="VEuPathDB" id="VectorBase:GPPI013148"/>
<evidence type="ECO:0000259" key="15">
    <source>
        <dbReference type="PROSITE" id="PS50235"/>
    </source>
</evidence>
<feature type="domain" description="MATH" evidence="14">
    <location>
        <begin position="112"/>
        <end position="233"/>
    </location>
</feature>
<evidence type="ECO:0000256" key="6">
    <source>
        <dbReference type="ARBA" id="ARBA00022670"/>
    </source>
</evidence>
<comment type="similarity">
    <text evidence="3">Belongs to the peptidase C19 family.</text>
</comment>
<dbReference type="InterPro" id="IPR001394">
    <property type="entry name" value="Peptidase_C19_UCH"/>
</dbReference>
<comment type="subcellular location">
    <subcellularLocation>
        <location evidence="2">Nucleus</location>
    </subcellularLocation>
</comment>
<dbReference type="InterPro" id="IPR002083">
    <property type="entry name" value="MATH/TRAF_dom"/>
</dbReference>
<dbReference type="Pfam" id="PF12436">
    <property type="entry name" value="USP7_ICP0_bdg"/>
    <property type="match status" value="2"/>
</dbReference>
<evidence type="ECO:0000256" key="4">
    <source>
        <dbReference type="ARBA" id="ARBA00012759"/>
    </source>
</evidence>
<protein>
    <recommendedName>
        <fullName evidence="5">Ubiquitin carboxyl-terminal hydrolase 7</fullName>
        <ecNumber evidence="4">3.4.19.12</ecNumber>
    </recommendedName>
    <alternativeName>
        <fullName evidence="12">Ubiquitin thioesterase 7</fullName>
    </alternativeName>
    <alternativeName>
        <fullName evidence="11">Ubiquitin-specific-processing protease 7</fullName>
    </alternativeName>
</protein>
<name>A0A1B0AYL0_9MUSC</name>
<dbReference type="FunFam" id="3.90.70.10:FF:000005">
    <property type="entry name" value="Ubiquitin carboxyl-terminal hydrolase 7"/>
    <property type="match status" value="2"/>
</dbReference>
<dbReference type="SMART" id="SM00061">
    <property type="entry name" value="MATH"/>
    <property type="match status" value="2"/>
</dbReference>
<evidence type="ECO:0000256" key="3">
    <source>
        <dbReference type="ARBA" id="ARBA00009085"/>
    </source>
</evidence>
<dbReference type="PROSITE" id="PS50144">
    <property type="entry name" value="MATH"/>
    <property type="match status" value="2"/>
</dbReference>
<evidence type="ECO:0000256" key="11">
    <source>
        <dbReference type="ARBA" id="ARBA00031500"/>
    </source>
</evidence>
<keyword evidence="9" id="KW-0788">Thiol protease</keyword>
<reference evidence="17" key="1">
    <citation type="submission" date="2015-01" db="EMBL/GenBank/DDBJ databases">
        <authorList>
            <person name="Aksoy S."/>
            <person name="Warren W."/>
            <person name="Wilson R.K."/>
        </authorList>
    </citation>
    <scope>NUCLEOTIDE SEQUENCE [LARGE SCALE GENOMIC DNA]</scope>
    <source>
        <strain evidence="17">IAEA</strain>
    </source>
</reference>
<sequence>MITSKLFTRYLGLGIIPEANIHSGRVSPNMEIEPDQSMEAMDIQEMDALPGGELQHQQHLNKLHLSPNPGQLPNENGNVPPQQLLADSGSPYANEQEMAEDDDLKEDQCRSEATFSYIVENIIHLKQQQLSPPVFVRMLPWKIMVIPNERALGFFLQCNGENDSPTWSCNAIAELRLKSHKPGAKPFTRMRIKHLFYSKENDYGYSNFISWQELRDPDNYYIHNGAITLEVFVHADAPHGVLWDSKKHTGYVGLKNQGATCYMNSLLQTLYFTNQLRRAVYKIPTEADDSTKSVGLSLQRVFHELQFSDKPVGTKKLTKSFGWETLDSFMQHDVQEFLRVLLDKLESKMKGTNLEGTIPGLFEGKMSSYIKCKNVDYNSTRYETFYDIQLNIKDKKDILESFQDYITPETLEGDNKYDAGVHGLQEASKGVHFTSFPPVLHLHLMRFQYDPVTDSSIKYNDRFQFYEQINLDRFLEKEGDTKAEYVLHAVLVHSGDNHGGHYVVFINPKCDGKWYKFDDDVVCSCKKIEAIELNYGGMDDEVSFHAKCSNAYMLVYIRKSEINRILSDIPENEIPSELVERLDLEKRIEMARRKERSEVNLYVSVHIILEEYFEAQQKRRLFDLDKIHQRLFKFKQTQSVEEMMEQFVKSFCVPKGRMRVWIMYAAQTQKFFYFDFQREGHRTIEQIPSSQKPWVIFLELAPQDKPGGALQPFDPKKEVLIFFKFYDARNKRLNYIGCSQQPLGRRLIEIVPDVNTHLGFDNDTELTVYDECNDRKVTNLNETLENILDSHPDNTDRGTLQGFILIFEKDHTDPKLELPTVVDYFSDLVYRVEVTFCDKGNPNEPEIVLELSNRYTYDQMAQAVAERLNTDPNKLQFFTCTSSYKDQPGTAIQYQTKSCLKELLMPSKQSATKKLFYQRLSLSIHELDNKKQFKCIWVSNDLKDEKELVLYPNKNDTVKGLLEEAAKKIQFSENSSKKLRLLKVNNHKIVTVLKEDMSLESLQNAMDPIAPQSAQKTFRIEEVPMEDIQLAENEMLIPVAHYSKEIFNLFGVPFLIKAKLNEPYGALKQRIQKRLNVPDKEWENYKFVIMGSNTSDVHDNTPVDFDTYRSFSKLFTRYLGLGIIPEANIHSGRVSPNMEIEPDQSMEAMDIQEMDALPGGELQHQQHLNKLHLSPNPGQLPNENGNVPPQQLLADSGSPYANEQEMAEDDDLKEDQCRSEATFSYIVENIIHLKQQQLSPPVFVRMLPWKIMVIPNERALGFFLQCNGENDSPTWSCNAIAELRLKSHKPGAKPFTRMRIKHLFYSKENDYGYSNFISWQELRDPDNYYIHNGAITLEVFVHADAPHGVLWDSKKHTGYVGLKNQGATCYMNSLLQTLYFTNQLRRAVYKIPTEADDSTKSVGLSLQRVFHELQFSDKPVGTKKLTKSFGWETLDSFMQHDVQEFLRVLLDKLESKMKGTNLEGTIPGLFEGKMSSYIKCKNVDYNSTRYETFYDIQLNIKDKKDILESFQDYITPETLEGDNKYDAGVHGLQEASKGVHFTSFPPVLHLHLMRFQYDPVTDSSIKYNDRFQFYEQINLDRFLEKEGDTKAEYVLHAVLVHSGDNHGGHYVVFINPKCDGKWYKFDDDVVCSCKKIEAIELNYGGMDDEVSFHAKCSNAYMLVYIRKSEINRILSDIPENEIPSELVERLDLEKRIEMARRKERSEVNLYVSVHIILEEYFEAQQKRRLFDLDKIHQRLFKFKQTQSVEEMMEQFVKSFCVPKGRMRVWIMYAAQTQKFFYFDFQREGHRTIEQIPSSQKPWVIFLELAPQDKPGGALQPFDPKKEVLIFFKFYDARNKRLNYIGCSQQPLGRRLIEIVPDVNTHLGFDNDTELTVYDECNDRKVTNLNETLENILDSHPDNTDRGTLQGFILIFEKDHTDPKLELPTVVDYFSDLVYRVEVTFCDKGNPNEPEIVLELSNRYTYDQMAQAVAERLNTDPNKLQFFTCTSSYKDQPGTAIQYQTKSCLKELLMPSKQSATKKLFYQRLSLSIHELDNKKQFKCIWVSNDLKDEKELVLYPNKNDTVKGLLEEAAKKIQFSENSSKKLRLLKVNNHKIVTVLKEDMSLESLQNAMDPIAPQSAQKTFRIEEVPMEDIQLAENEMLIPVAHYSKEIFNLFGVPFLIKAKLNEPYGALKQRIQKRLNVPDKEWENYKFVIMGSNTSDVHDNTPVDFDTYRSFSKSWPHFGLDHINKSRKRTSLNFSEKAIKIYN</sequence>
<feature type="domain" description="MATH" evidence="14">
    <location>
        <begin position="1220"/>
        <end position="1341"/>
    </location>
</feature>
<dbReference type="PROSITE" id="PS00972">
    <property type="entry name" value="USP_1"/>
    <property type="match status" value="2"/>
</dbReference>
<evidence type="ECO:0000259" key="14">
    <source>
        <dbReference type="PROSITE" id="PS50144"/>
    </source>
</evidence>
<evidence type="ECO:0000313" key="16">
    <source>
        <dbReference type="EnsemblMetazoa" id="GPPI013148-PA"/>
    </source>
</evidence>
<feature type="compositionally biased region" description="Polar residues" evidence="13">
    <location>
        <begin position="1176"/>
        <end position="1189"/>
    </location>
</feature>
<dbReference type="SUPFAM" id="SSF54001">
    <property type="entry name" value="Cysteine proteinases"/>
    <property type="match status" value="2"/>
</dbReference>
<dbReference type="InterPro" id="IPR018200">
    <property type="entry name" value="USP_CS"/>
</dbReference>
<dbReference type="EMBL" id="JXJN01005871">
    <property type="status" value="NOT_ANNOTATED_CDS"/>
    <property type="molecule type" value="Genomic_DNA"/>
</dbReference>
<dbReference type="InterPro" id="IPR028889">
    <property type="entry name" value="USP"/>
</dbReference>
<accession>A0A1B0AYL0</accession>
<keyword evidence="7" id="KW-0833">Ubl conjugation pathway</keyword>
<evidence type="ECO:0000313" key="17">
    <source>
        <dbReference type="Proteomes" id="UP000092460"/>
    </source>
</evidence>
<evidence type="ECO:0000256" key="5">
    <source>
        <dbReference type="ARBA" id="ARBA00021393"/>
    </source>
</evidence>
<evidence type="ECO:0000256" key="10">
    <source>
        <dbReference type="ARBA" id="ARBA00023242"/>
    </source>
</evidence>
<dbReference type="GO" id="GO:0005634">
    <property type="term" value="C:nucleus"/>
    <property type="evidence" value="ECO:0007669"/>
    <property type="project" value="UniProtKB-SubCell"/>
</dbReference>
<dbReference type="SUPFAM" id="SSF49599">
    <property type="entry name" value="TRAF domain-like"/>
    <property type="match status" value="2"/>
</dbReference>
<comment type="catalytic activity">
    <reaction evidence="1">
        <text>Thiol-dependent hydrolysis of ester, thioester, amide, peptide and isopeptide bonds formed by the C-terminal Gly of ubiquitin (a 76-residue protein attached to proteins as an intracellular targeting signal).</text>
        <dbReference type="EC" id="3.4.19.12"/>
    </reaction>
</comment>
<dbReference type="InterPro" id="IPR029346">
    <property type="entry name" value="USP_C"/>
</dbReference>
<keyword evidence="17" id="KW-1185">Reference proteome</keyword>
<evidence type="ECO:0000256" key="7">
    <source>
        <dbReference type="ARBA" id="ARBA00022786"/>
    </source>
</evidence>
<evidence type="ECO:0000256" key="8">
    <source>
        <dbReference type="ARBA" id="ARBA00022801"/>
    </source>
</evidence>
<dbReference type="PANTHER" id="PTHR24006:SF644">
    <property type="entry name" value="UBIQUITIN CARBOXYL-TERMINAL HYDROLASE 7"/>
    <property type="match status" value="1"/>
</dbReference>
<keyword evidence="10" id="KW-0539">Nucleus</keyword>
<dbReference type="InterPro" id="IPR024729">
    <property type="entry name" value="USP7_ICP0-binding_dom"/>
</dbReference>
<dbReference type="InterPro" id="IPR008974">
    <property type="entry name" value="TRAF-like"/>
</dbReference>
<dbReference type="Pfam" id="PF22486">
    <property type="entry name" value="MATH_2"/>
    <property type="match status" value="2"/>
</dbReference>
<evidence type="ECO:0000256" key="13">
    <source>
        <dbReference type="SAM" id="MobiDB-lite"/>
    </source>
</evidence>
<dbReference type="Gene3D" id="2.60.210.10">
    <property type="entry name" value="Apoptosis, Tumor Necrosis Factor Receptor Associated Protein 2, Chain A"/>
    <property type="match status" value="2"/>
</dbReference>
<feature type="domain" description="USP" evidence="15">
    <location>
        <begin position="252"/>
        <end position="559"/>
    </location>
</feature>
<keyword evidence="8" id="KW-0378">Hydrolase</keyword>
<dbReference type="GO" id="GO:0016579">
    <property type="term" value="P:protein deubiquitination"/>
    <property type="evidence" value="ECO:0007669"/>
    <property type="project" value="InterPro"/>
</dbReference>
<reference evidence="16" key="2">
    <citation type="submission" date="2020-05" db="UniProtKB">
        <authorList>
            <consortium name="EnsemblMetazoa"/>
        </authorList>
    </citation>
    <scope>IDENTIFICATION</scope>
    <source>
        <strain evidence="16">IAEA</strain>
    </source>
</reference>
<dbReference type="Proteomes" id="UP000092460">
    <property type="component" value="Unassembled WGS sequence"/>
</dbReference>
<dbReference type="PROSITE" id="PS00973">
    <property type="entry name" value="USP_2"/>
    <property type="match status" value="2"/>
</dbReference>
<keyword evidence="6" id="KW-0645">Protease</keyword>
<dbReference type="GO" id="GO:0005829">
    <property type="term" value="C:cytosol"/>
    <property type="evidence" value="ECO:0007669"/>
    <property type="project" value="TreeGrafter"/>
</dbReference>
<dbReference type="InterPro" id="IPR038765">
    <property type="entry name" value="Papain-like_cys_pep_sf"/>
</dbReference>
<dbReference type="PANTHER" id="PTHR24006">
    <property type="entry name" value="UBIQUITIN CARBOXYL-TERMINAL HYDROLASE"/>
    <property type="match status" value="1"/>
</dbReference>
<dbReference type="STRING" id="67801.A0A1B0AYL0"/>
<dbReference type="Gene3D" id="3.10.20.90">
    <property type="entry name" value="Phosphatidylinositol 3-kinase Catalytic Subunit, Chain A, domain 1"/>
    <property type="match status" value="4"/>
</dbReference>
<dbReference type="Pfam" id="PF00443">
    <property type="entry name" value="UCH"/>
    <property type="match status" value="2"/>
</dbReference>
<proteinExistence type="inferred from homology"/>
<dbReference type="CDD" id="cd02659">
    <property type="entry name" value="peptidase_C19C"/>
    <property type="match status" value="2"/>
</dbReference>